<gene>
    <name evidence="7" type="ORF">LOTGIDRAFT_146453</name>
</gene>
<organism evidence="7 8">
    <name type="scientific">Lottia gigantea</name>
    <name type="common">Giant owl limpet</name>
    <dbReference type="NCBI Taxonomy" id="225164"/>
    <lineage>
        <taxon>Eukaryota</taxon>
        <taxon>Metazoa</taxon>
        <taxon>Spiralia</taxon>
        <taxon>Lophotrochozoa</taxon>
        <taxon>Mollusca</taxon>
        <taxon>Gastropoda</taxon>
        <taxon>Patellogastropoda</taxon>
        <taxon>Lottioidea</taxon>
        <taxon>Lottiidae</taxon>
        <taxon>Lottia</taxon>
    </lineage>
</organism>
<keyword evidence="8" id="KW-1185">Reference proteome</keyword>
<evidence type="ECO:0000256" key="5">
    <source>
        <dbReference type="ARBA" id="ARBA00044973"/>
    </source>
</evidence>
<evidence type="ECO:0000313" key="8">
    <source>
        <dbReference type="Proteomes" id="UP000030746"/>
    </source>
</evidence>
<dbReference type="GO" id="GO:0050163">
    <property type="term" value="F:oxaloacetate tautomerase activity"/>
    <property type="evidence" value="ECO:0007669"/>
    <property type="project" value="UniProtKB-EC"/>
</dbReference>
<dbReference type="KEGG" id="lgi:LOTGIDRAFT_146453"/>
<dbReference type="SUPFAM" id="SSF56529">
    <property type="entry name" value="FAH"/>
    <property type="match status" value="1"/>
</dbReference>
<dbReference type="CTD" id="20235110"/>
<evidence type="ECO:0000313" key="7">
    <source>
        <dbReference type="EMBL" id="ESO83589.1"/>
    </source>
</evidence>
<dbReference type="PANTHER" id="PTHR11820:SF7">
    <property type="entry name" value="ACYLPYRUVASE FAHD1, MITOCHONDRIAL"/>
    <property type="match status" value="1"/>
</dbReference>
<dbReference type="GO" id="GO:0018773">
    <property type="term" value="F:acetylpyruvate hydrolase activity"/>
    <property type="evidence" value="ECO:0007669"/>
    <property type="project" value="TreeGrafter"/>
</dbReference>
<name>V4B548_LOTGI</name>
<dbReference type="OMA" id="RIMTLYP"/>
<comment type="catalytic activity">
    <reaction evidence="4">
        <text>oxaloacetate = enol-oxaloacetate</text>
        <dbReference type="Rhea" id="RHEA:16021"/>
        <dbReference type="ChEBI" id="CHEBI:16452"/>
        <dbReference type="ChEBI" id="CHEBI:17479"/>
        <dbReference type="EC" id="5.3.2.2"/>
    </reaction>
    <physiologicalReaction direction="right-to-left" evidence="4">
        <dbReference type="Rhea" id="RHEA:16023"/>
    </physiologicalReaction>
</comment>
<sequence>MSYSKLTRFSEIGKKIIAVGRNYSEHAAELGNAVPSKPIIFLKPTSSYIPKICQNVNYEVELGVIIGQKGFDIPENKAMDFVGGYTCALDLTDFGTLGTSREARGPWSLAKGFDSSCPVGDFIPKNRIPEPDNLKIWLKVNNTLKQDDNTGNLIFTLPQLISYISKYMTLEPGDLIVTGTPDGYGPVSHGDKIKAGLGDVTEISFEIERL</sequence>
<dbReference type="PANTHER" id="PTHR11820">
    <property type="entry name" value="ACYLPYRUVASE"/>
    <property type="match status" value="1"/>
</dbReference>
<dbReference type="RefSeq" id="XP_009065722.1">
    <property type="nucleotide sequence ID" value="XM_009067474.1"/>
</dbReference>
<feature type="domain" description="Fumarylacetoacetase-like C-terminal" evidence="6">
    <location>
        <begin position="15"/>
        <end position="202"/>
    </location>
</feature>
<dbReference type="EC" id="5.3.2.2" evidence="5"/>
<evidence type="ECO:0000256" key="3">
    <source>
        <dbReference type="ARBA" id="ARBA00042340"/>
    </source>
</evidence>
<dbReference type="InterPro" id="IPR036663">
    <property type="entry name" value="Fumarylacetoacetase_C_sf"/>
</dbReference>
<dbReference type="GO" id="GO:0046872">
    <property type="term" value="F:metal ion binding"/>
    <property type="evidence" value="ECO:0007669"/>
    <property type="project" value="UniProtKB-KW"/>
</dbReference>
<reference evidence="7 8" key="1">
    <citation type="journal article" date="2013" name="Nature">
        <title>Insights into bilaterian evolution from three spiralian genomes.</title>
        <authorList>
            <person name="Simakov O."/>
            <person name="Marletaz F."/>
            <person name="Cho S.J."/>
            <person name="Edsinger-Gonzales E."/>
            <person name="Havlak P."/>
            <person name="Hellsten U."/>
            <person name="Kuo D.H."/>
            <person name="Larsson T."/>
            <person name="Lv J."/>
            <person name="Arendt D."/>
            <person name="Savage R."/>
            <person name="Osoegawa K."/>
            <person name="de Jong P."/>
            <person name="Grimwood J."/>
            <person name="Chapman J.A."/>
            <person name="Shapiro H."/>
            <person name="Aerts A."/>
            <person name="Otillar R.P."/>
            <person name="Terry A.Y."/>
            <person name="Boore J.L."/>
            <person name="Grigoriev I.V."/>
            <person name="Lindberg D.R."/>
            <person name="Seaver E.C."/>
            <person name="Weisblat D.A."/>
            <person name="Putnam N.H."/>
            <person name="Rokhsar D.S."/>
        </authorList>
    </citation>
    <scope>NUCLEOTIDE SEQUENCE [LARGE SCALE GENOMIC DNA]</scope>
</reference>
<dbReference type="Pfam" id="PF01557">
    <property type="entry name" value="FAA_hydrolase"/>
    <property type="match status" value="1"/>
</dbReference>
<dbReference type="HOGENOM" id="CLU_028458_5_0_1"/>
<dbReference type="OrthoDB" id="411064at2759"/>
<dbReference type="Proteomes" id="UP000030746">
    <property type="component" value="Unassembled WGS sequence"/>
</dbReference>
<dbReference type="AlphaFoldDB" id="V4B548"/>
<protein>
    <recommendedName>
        <fullName evidence="5">oxaloacetate tautomerase</fullName>
        <ecNumber evidence="5">5.3.2.2</ecNumber>
    </recommendedName>
    <alternativeName>
        <fullName evidence="3">Fumarylacetoacetate hydrolase domain-containing protein 1</fullName>
    </alternativeName>
</protein>
<dbReference type="Gene3D" id="3.90.850.10">
    <property type="entry name" value="Fumarylacetoacetase-like, C-terminal domain"/>
    <property type="match status" value="1"/>
</dbReference>
<dbReference type="InterPro" id="IPR011234">
    <property type="entry name" value="Fumarylacetoacetase-like_C"/>
</dbReference>
<dbReference type="GO" id="GO:0005739">
    <property type="term" value="C:mitochondrion"/>
    <property type="evidence" value="ECO:0007669"/>
    <property type="project" value="TreeGrafter"/>
</dbReference>
<evidence type="ECO:0000259" key="6">
    <source>
        <dbReference type="Pfam" id="PF01557"/>
    </source>
</evidence>
<proteinExistence type="inferred from homology"/>
<evidence type="ECO:0000256" key="1">
    <source>
        <dbReference type="ARBA" id="ARBA00010211"/>
    </source>
</evidence>
<comment type="similarity">
    <text evidence="1">Belongs to the FAH family.</text>
</comment>
<evidence type="ECO:0000256" key="2">
    <source>
        <dbReference type="ARBA" id="ARBA00022723"/>
    </source>
</evidence>
<dbReference type="GeneID" id="20235110"/>
<accession>V4B548</accession>
<keyword evidence="2" id="KW-0479">Metal-binding</keyword>
<dbReference type="STRING" id="225164.V4B548"/>
<dbReference type="EMBL" id="KB203636">
    <property type="protein sequence ID" value="ESO83589.1"/>
    <property type="molecule type" value="Genomic_DNA"/>
</dbReference>
<evidence type="ECO:0000256" key="4">
    <source>
        <dbReference type="ARBA" id="ARBA00044911"/>
    </source>
</evidence>